<accession>C7QHJ3</accession>
<dbReference type="Proteomes" id="UP000000851">
    <property type="component" value="Chromosome"/>
</dbReference>
<sequence>MSSMGMVLNAFIAAAVGGICLSGLFKRGRERRVARISGTADRYEAPVR</sequence>
<reference evidence="2 3" key="1">
    <citation type="journal article" date="2009" name="Stand. Genomic Sci.">
        <title>Complete genome sequence of Catenulispora acidiphila type strain (ID 139908).</title>
        <authorList>
            <person name="Copeland A."/>
            <person name="Lapidus A."/>
            <person name="Glavina Del Rio T."/>
            <person name="Nolan M."/>
            <person name="Lucas S."/>
            <person name="Chen F."/>
            <person name="Tice H."/>
            <person name="Cheng J.F."/>
            <person name="Bruce D."/>
            <person name="Goodwin L."/>
            <person name="Pitluck S."/>
            <person name="Mikhailova N."/>
            <person name="Pati A."/>
            <person name="Ivanova N."/>
            <person name="Mavromatis K."/>
            <person name="Chen A."/>
            <person name="Palaniappan K."/>
            <person name="Chain P."/>
            <person name="Land M."/>
            <person name="Hauser L."/>
            <person name="Chang Y.J."/>
            <person name="Jeffries C.D."/>
            <person name="Chertkov O."/>
            <person name="Brettin T."/>
            <person name="Detter J.C."/>
            <person name="Han C."/>
            <person name="Ali Z."/>
            <person name="Tindall B.J."/>
            <person name="Goker M."/>
            <person name="Bristow J."/>
            <person name="Eisen J.A."/>
            <person name="Markowitz V."/>
            <person name="Hugenholtz P."/>
            <person name="Kyrpides N.C."/>
            <person name="Klenk H.P."/>
        </authorList>
    </citation>
    <scope>NUCLEOTIDE SEQUENCE [LARGE SCALE GENOMIC DNA]</scope>
    <source>
        <strain evidence="3">DSM 44928 / JCM 14897 / NBRC 102108 / NRRL B-24433 / ID139908</strain>
    </source>
</reference>
<evidence type="ECO:0000256" key="1">
    <source>
        <dbReference type="SAM" id="Phobius"/>
    </source>
</evidence>
<keyword evidence="1" id="KW-1133">Transmembrane helix</keyword>
<feature type="transmembrane region" description="Helical" evidence="1">
    <location>
        <begin position="6"/>
        <end position="25"/>
    </location>
</feature>
<gene>
    <name evidence="2" type="ordered locus">Caci_0177</name>
</gene>
<proteinExistence type="predicted"/>
<evidence type="ECO:0000313" key="2">
    <source>
        <dbReference type="EMBL" id="ACU69132.1"/>
    </source>
</evidence>
<keyword evidence="3" id="KW-1185">Reference proteome</keyword>
<dbReference type="InParanoid" id="C7QHJ3"/>
<organism evidence="2 3">
    <name type="scientific">Catenulispora acidiphila (strain DSM 44928 / JCM 14897 / NBRC 102108 / NRRL B-24433 / ID139908)</name>
    <dbReference type="NCBI Taxonomy" id="479433"/>
    <lineage>
        <taxon>Bacteria</taxon>
        <taxon>Bacillati</taxon>
        <taxon>Actinomycetota</taxon>
        <taxon>Actinomycetes</taxon>
        <taxon>Catenulisporales</taxon>
        <taxon>Catenulisporaceae</taxon>
        <taxon>Catenulispora</taxon>
    </lineage>
</organism>
<dbReference type="KEGG" id="cai:Caci_0177"/>
<keyword evidence="1" id="KW-0812">Transmembrane</keyword>
<dbReference type="HOGENOM" id="CLU_3150828_0_0_11"/>
<keyword evidence="1" id="KW-0472">Membrane</keyword>
<evidence type="ECO:0000313" key="3">
    <source>
        <dbReference type="Proteomes" id="UP000000851"/>
    </source>
</evidence>
<protein>
    <submittedName>
        <fullName evidence="2">Uncharacterized protein</fullName>
    </submittedName>
</protein>
<name>C7QHJ3_CATAD</name>
<dbReference type="EMBL" id="CP001700">
    <property type="protein sequence ID" value="ACU69132.1"/>
    <property type="molecule type" value="Genomic_DNA"/>
</dbReference>
<dbReference type="AlphaFoldDB" id="C7QHJ3"/>